<reference evidence="2" key="2">
    <citation type="submission" date="2012-12" db="EMBL/GenBank/DDBJ databases">
        <authorList>
            <person name="Gao Y.W."/>
            <person name="Fan S.T."/>
            <person name="Sun H.T."/>
            <person name="Wang Z."/>
            <person name="Gao X.L."/>
            <person name="Li Y.G."/>
            <person name="Wang T.C."/>
            <person name="Zhang K."/>
            <person name="Xu W.W."/>
            <person name="Yu Z.J."/>
            <person name="Xia X.Z."/>
        </authorList>
    </citation>
    <scope>NUCLEOTIDE SEQUENCE</scope>
    <source>
        <strain evidence="2">FR3</strain>
    </source>
</reference>
<evidence type="ECO:0000256" key="1">
    <source>
        <dbReference type="SAM" id="MobiDB-lite"/>
    </source>
</evidence>
<evidence type="ECO:0000313" key="2">
    <source>
        <dbReference type="EMBL" id="CDP91857.1"/>
    </source>
</evidence>
<evidence type="ECO:0000313" key="5">
    <source>
        <dbReference type="WBParaSite" id="Bm219.1"/>
    </source>
</evidence>
<dbReference type="WBParaSite" id="Bm219.1">
    <property type="protein sequence ID" value="Bm219.1"/>
    <property type="gene ID" value="WBGene00220480"/>
</dbReference>
<protein>
    <submittedName>
        <fullName evidence="2 5">Bm219</fullName>
    </submittedName>
</protein>
<dbReference type="STRING" id="6279.A0A0J9XNR5"/>
<reference evidence="2 4" key="1">
    <citation type="journal article" date="2007" name="Science">
        <title>Draft genome of the filarial nematode parasite Brugia malayi.</title>
        <authorList>
            <person name="Ghedin E."/>
            <person name="Wang S."/>
            <person name="Spiro D."/>
            <person name="Caler E."/>
            <person name="Zhao Q."/>
            <person name="Crabtree J."/>
            <person name="Allen J.E."/>
            <person name="Delcher A.L."/>
            <person name="Guiliano D.B."/>
            <person name="Miranda-Saavedra D."/>
            <person name="Angiuoli S.V."/>
            <person name="Creasy T."/>
            <person name="Amedeo P."/>
            <person name="Haas B."/>
            <person name="El-Sayed N.M."/>
            <person name="Wortman J.R."/>
            <person name="Feldblyum T."/>
            <person name="Tallon L."/>
            <person name="Schatz M."/>
            <person name="Shumway M."/>
            <person name="Koo H."/>
            <person name="Salzberg S.L."/>
            <person name="Schobel S."/>
            <person name="Pertea M."/>
            <person name="Pop M."/>
            <person name="White O."/>
            <person name="Barton G.J."/>
            <person name="Carlow C.K."/>
            <person name="Crawford M.J."/>
            <person name="Daub J."/>
            <person name="Dimmic M.W."/>
            <person name="Estes C.F."/>
            <person name="Foster J.M."/>
            <person name="Ganatra M."/>
            <person name="Gregory W.F."/>
            <person name="Johnson N.M."/>
            <person name="Jin J."/>
            <person name="Komuniecki R."/>
            <person name="Korf I."/>
            <person name="Kumar S."/>
            <person name="Laney S."/>
            <person name="Li B.W."/>
            <person name="Li W."/>
            <person name="Lindblom T.H."/>
            <person name="Lustigman S."/>
            <person name="Ma D."/>
            <person name="Maina C.V."/>
            <person name="Martin D.M."/>
            <person name="McCarter J.P."/>
            <person name="McReynolds L."/>
            <person name="Mitreva M."/>
            <person name="Nutman T.B."/>
            <person name="Parkinson J."/>
            <person name="Peregrin-Alvarez J.M."/>
            <person name="Poole C."/>
            <person name="Ren Q."/>
            <person name="Saunders L."/>
            <person name="Sluder A.E."/>
            <person name="Smith K."/>
            <person name="Stanke M."/>
            <person name="Unnasch T.R."/>
            <person name="Ware J."/>
            <person name="Wei A.D."/>
            <person name="Weil G."/>
            <person name="Williams D.J."/>
            <person name="Zhang Y."/>
            <person name="Williams S.A."/>
            <person name="Fraser-Liggett C."/>
            <person name="Slatko B."/>
            <person name="Blaxter M.L."/>
            <person name="Scott A.L."/>
        </authorList>
    </citation>
    <scope>NUCLEOTIDE SEQUENCE</scope>
    <source>
        <strain evidence="2 4">FR3</strain>
    </source>
</reference>
<dbReference type="RefSeq" id="XP_001902302.2">
    <property type="nucleotide sequence ID" value="XM_001902267.2"/>
</dbReference>
<dbReference type="KEGG" id="bmy:BM_BM219"/>
<reference evidence="5" key="4">
    <citation type="submission" date="2019-12" db="UniProtKB">
        <authorList>
            <consortium name="WormBaseParasite"/>
        </authorList>
    </citation>
    <scope>IDENTIFICATION</scope>
</reference>
<feature type="compositionally biased region" description="Basic and acidic residues" evidence="1">
    <location>
        <begin position="9"/>
        <end position="21"/>
    </location>
</feature>
<dbReference type="CTD" id="6105731"/>
<sequence>MSQISKQQSSHEDKQQDEPKIPRQPSKMTSKKSAKYHLFRNRPTYHNPRRQRMQIPSRVDSSSRFQRVQKSHISQKPTLIQTTPSQGQFPTPNIRDLPPQATLPLPGYDPNFNVTPVRFSLPPQLPSGITGAPPSGQYLPFQQAPKPGSLPSVSTSTTTTTFTPTLPAASAFQQNLITQPQLSESDYAVNTQNGIPSHSSYQTTIISEQIDEVREFTPQFAFPVARLFGGLFVHNNEESHYVTTTSMPIVM</sequence>
<dbReference type="OrthoDB" id="5869715at2759"/>
<evidence type="ECO:0000313" key="3">
    <source>
        <dbReference type="EMBL" id="VIO90394.1"/>
    </source>
</evidence>
<dbReference type="OMA" id="TYHNPRR"/>
<accession>A0A0J9XNR5</accession>
<name>A0A0J9XNR5_BRUMA</name>
<feature type="compositionally biased region" description="Polar residues" evidence="1">
    <location>
        <begin position="59"/>
        <end position="91"/>
    </location>
</feature>
<keyword evidence="4" id="KW-1185">Reference proteome</keyword>
<feature type="compositionally biased region" description="Basic residues" evidence="1">
    <location>
        <begin position="29"/>
        <end position="40"/>
    </location>
</feature>
<dbReference type="WormBase" id="Bm219">
    <property type="protein sequence ID" value="BM23806"/>
    <property type="gene ID" value="WBGene00220480"/>
</dbReference>
<gene>
    <name evidence="2 5 6" type="ORF">Bm219</name>
    <name evidence="3" type="ORF">BM_BM219</name>
    <name evidence="2" type="ORF">BM_Bm219</name>
</gene>
<reference evidence="3" key="3">
    <citation type="submission" date="2019-04" db="EMBL/GenBank/DDBJ databases">
        <authorList>
            <person name="Howe K."/>
            <person name="Paulini M."/>
            <person name="Williams G."/>
        </authorList>
    </citation>
    <scope>NUCLEOTIDE SEQUENCE [LARGE SCALE GENOMIC DNA]</scope>
    <source>
        <strain evidence="3">FR3</strain>
    </source>
</reference>
<feature type="region of interest" description="Disordered" evidence="1">
    <location>
        <begin position="1"/>
        <end position="91"/>
    </location>
</feature>
<dbReference type="EMBL" id="LN856613">
    <property type="protein sequence ID" value="CDP91857.1"/>
    <property type="molecule type" value="Genomic_DNA"/>
</dbReference>
<feature type="compositionally biased region" description="Low complexity" evidence="1">
    <location>
        <begin position="149"/>
        <end position="161"/>
    </location>
</feature>
<dbReference type="GeneID" id="6105731"/>
<accession>A0A4E9F2Z7</accession>
<proteinExistence type="predicted"/>
<evidence type="ECO:0000313" key="6">
    <source>
        <dbReference type="WormBase" id="Bm219"/>
    </source>
</evidence>
<dbReference type="AlphaFoldDB" id="A0A0J9XNR5"/>
<dbReference type="EMBL" id="CAAKNF010000192">
    <property type="protein sequence ID" value="VIO90394.1"/>
    <property type="molecule type" value="Genomic_DNA"/>
</dbReference>
<organism evidence="2">
    <name type="scientific">Brugia malayi</name>
    <name type="common">Filarial nematode worm</name>
    <dbReference type="NCBI Taxonomy" id="6279"/>
    <lineage>
        <taxon>Eukaryota</taxon>
        <taxon>Metazoa</taxon>
        <taxon>Ecdysozoa</taxon>
        <taxon>Nematoda</taxon>
        <taxon>Chromadorea</taxon>
        <taxon>Rhabditida</taxon>
        <taxon>Spirurina</taxon>
        <taxon>Spiruromorpha</taxon>
        <taxon>Filarioidea</taxon>
        <taxon>Onchocercidae</taxon>
        <taxon>Brugia</taxon>
    </lineage>
</organism>
<evidence type="ECO:0000313" key="4">
    <source>
        <dbReference type="Proteomes" id="UP000006672"/>
    </source>
</evidence>
<dbReference type="Proteomes" id="UP000006672">
    <property type="component" value="Unassembled WGS sequence"/>
</dbReference>
<feature type="region of interest" description="Disordered" evidence="1">
    <location>
        <begin position="128"/>
        <end position="161"/>
    </location>
</feature>